<dbReference type="GO" id="GO:0022841">
    <property type="term" value="F:potassium ion leak channel activity"/>
    <property type="evidence" value="ECO:0007669"/>
    <property type="project" value="TreeGrafter"/>
</dbReference>
<feature type="domain" description="EF-hand" evidence="11">
    <location>
        <begin position="379"/>
        <end position="414"/>
    </location>
</feature>
<dbReference type="InterPro" id="IPR003280">
    <property type="entry name" value="2pore_dom_K_chnl"/>
</dbReference>
<reference evidence="12" key="1">
    <citation type="submission" date="2021-02" db="EMBL/GenBank/DDBJ databases">
        <authorList>
            <person name="Dougan E. K."/>
            <person name="Rhodes N."/>
            <person name="Thang M."/>
            <person name="Chan C."/>
        </authorList>
    </citation>
    <scope>NUCLEOTIDE SEQUENCE</scope>
</reference>
<evidence type="ECO:0000259" key="11">
    <source>
        <dbReference type="PROSITE" id="PS50222"/>
    </source>
</evidence>
<evidence type="ECO:0000256" key="9">
    <source>
        <dbReference type="SAM" id="MobiDB-lite"/>
    </source>
</evidence>
<dbReference type="GO" id="GO:0005886">
    <property type="term" value="C:plasma membrane"/>
    <property type="evidence" value="ECO:0007669"/>
    <property type="project" value="TreeGrafter"/>
</dbReference>
<dbReference type="PANTHER" id="PTHR11003:SF337">
    <property type="entry name" value="POTASSIUM CHANNEL DOMAIN-CONTAINING PROTEIN"/>
    <property type="match status" value="1"/>
</dbReference>
<evidence type="ECO:0000256" key="2">
    <source>
        <dbReference type="ARBA" id="ARBA00022448"/>
    </source>
</evidence>
<evidence type="ECO:0000256" key="6">
    <source>
        <dbReference type="ARBA" id="ARBA00023065"/>
    </source>
</evidence>
<accession>A0A813L575</accession>
<dbReference type="SUPFAM" id="SSF81324">
    <property type="entry name" value="Voltage-gated potassium channels"/>
    <property type="match status" value="2"/>
</dbReference>
<evidence type="ECO:0000256" key="3">
    <source>
        <dbReference type="ARBA" id="ARBA00022692"/>
    </source>
</evidence>
<gene>
    <name evidence="12" type="ORF">PGLA2088_LOCUS42091</name>
</gene>
<protein>
    <recommendedName>
        <fullName evidence="11">EF-hand domain-containing protein</fullName>
    </recommendedName>
</protein>
<evidence type="ECO:0000256" key="10">
    <source>
        <dbReference type="SAM" id="Phobius"/>
    </source>
</evidence>
<dbReference type="Gene3D" id="1.10.238.10">
    <property type="entry name" value="EF-hand"/>
    <property type="match status" value="1"/>
</dbReference>
<comment type="subcellular location">
    <subcellularLocation>
        <location evidence="1">Membrane</location>
        <topology evidence="1">Multi-pass membrane protein</topology>
    </subcellularLocation>
</comment>
<dbReference type="PANTHER" id="PTHR11003">
    <property type="entry name" value="POTASSIUM CHANNEL, SUBFAMILY K"/>
    <property type="match status" value="1"/>
</dbReference>
<evidence type="ECO:0000256" key="5">
    <source>
        <dbReference type="ARBA" id="ARBA00022989"/>
    </source>
</evidence>
<dbReference type="GO" id="GO:0005737">
    <property type="term" value="C:cytoplasm"/>
    <property type="evidence" value="ECO:0007669"/>
    <property type="project" value="UniProtKB-ARBA"/>
</dbReference>
<feature type="region of interest" description="Disordered" evidence="9">
    <location>
        <begin position="427"/>
        <end position="461"/>
    </location>
</feature>
<feature type="transmembrane region" description="Helical" evidence="10">
    <location>
        <begin position="86"/>
        <end position="106"/>
    </location>
</feature>
<feature type="compositionally biased region" description="Low complexity" evidence="9">
    <location>
        <begin position="427"/>
        <end position="441"/>
    </location>
</feature>
<dbReference type="PROSITE" id="PS00018">
    <property type="entry name" value="EF_HAND_1"/>
    <property type="match status" value="1"/>
</dbReference>
<feature type="transmembrane region" description="Helical" evidence="10">
    <location>
        <begin position="12"/>
        <end position="32"/>
    </location>
</feature>
<keyword evidence="6" id="KW-0406">Ion transport</keyword>
<dbReference type="EMBL" id="CAJNNW010034134">
    <property type="protein sequence ID" value="CAE8721713.1"/>
    <property type="molecule type" value="Genomic_DNA"/>
</dbReference>
<feature type="transmembrane region" description="Helical" evidence="10">
    <location>
        <begin position="263"/>
        <end position="283"/>
    </location>
</feature>
<dbReference type="SUPFAM" id="SSF47473">
    <property type="entry name" value="EF-hand"/>
    <property type="match status" value="1"/>
</dbReference>
<dbReference type="InterPro" id="IPR013099">
    <property type="entry name" value="K_chnl_dom"/>
</dbReference>
<dbReference type="PROSITE" id="PS50222">
    <property type="entry name" value="EF_HAND_2"/>
    <property type="match status" value="1"/>
</dbReference>
<evidence type="ECO:0000256" key="4">
    <source>
        <dbReference type="ARBA" id="ARBA00022837"/>
    </source>
</evidence>
<dbReference type="GO" id="GO:0015271">
    <property type="term" value="F:outward rectifier potassium channel activity"/>
    <property type="evidence" value="ECO:0007669"/>
    <property type="project" value="TreeGrafter"/>
</dbReference>
<dbReference type="InterPro" id="IPR011992">
    <property type="entry name" value="EF-hand-dom_pair"/>
</dbReference>
<keyword evidence="8" id="KW-0407">Ion channel</keyword>
<keyword evidence="5 10" id="KW-1133">Transmembrane helix</keyword>
<sequence>MEMPVRIPIFRLRAAAAVCAWLGSGTIFYRYINNCSFKSLCTFSGTIVSLKSDCDWTWEMSFYYTVQSGLSIGFGLLAESRDESRFYTILSILAGSSLIGGALSFFMSSVFHKQQEWQSEQEKILAKFALQKGCNGYAGMDPQQAVDVFSEYPQHLNNLYHDLGMKEDVIKKNMTVFRSGSPAQKRAMAHEAMGKAAETIDSFKDQSVSIADLTELQQRAMGPLGKVKKHVRDNLRGYQMFTFLVVWISVGALFFCVRCDKSFIQGVYFSVATMSTAGLQAVCFDRDDPSTSGNLIFAAFFSLSGVPLYAMALGTFASQLLEGHQKRLQAEKMGAKINEGEIAFVQNLLGTGDDEQADSIEFAEYIQIQLLRLGVVDADSLKDLRASFDRLDVDHSGSISREELMNISKGTINRVRELTAIDVAVSQPSLSSSRELSQDSPRSVKKERQPKDQAEPPETSL</sequence>
<dbReference type="Proteomes" id="UP000626109">
    <property type="component" value="Unassembled WGS sequence"/>
</dbReference>
<evidence type="ECO:0000256" key="7">
    <source>
        <dbReference type="ARBA" id="ARBA00023136"/>
    </source>
</evidence>
<keyword evidence="2" id="KW-0813">Transport</keyword>
<name>A0A813L575_POLGL</name>
<dbReference type="InterPro" id="IPR018247">
    <property type="entry name" value="EF_Hand_1_Ca_BS"/>
</dbReference>
<dbReference type="Pfam" id="PF07885">
    <property type="entry name" value="Ion_trans_2"/>
    <property type="match status" value="1"/>
</dbReference>
<feature type="transmembrane region" description="Helical" evidence="10">
    <location>
        <begin position="238"/>
        <end position="257"/>
    </location>
</feature>
<dbReference type="Gene3D" id="1.10.287.70">
    <property type="match status" value="2"/>
</dbReference>
<dbReference type="GO" id="GO:0005509">
    <property type="term" value="F:calcium ion binding"/>
    <property type="evidence" value="ECO:0007669"/>
    <property type="project" value="InterPro"/>
</dbReference>
<feature type="transmembrane region" description="Helical" evidence="10">
    <location>
        <begin position="295"/>
        <end position="317"/>
    </location>
</feature>
<evidence type="ECO:0000256" key="8">
    <source>
        <dbReference type="ARBA" id="ARBA00023303"/>
    </source>
</evidence>
<feature type="compositionally biased region" description="Basic and acidic residues" evidence="9">
    <location>
        <begin position="442"/>
        <end position="454"/>
    </location>
</feature>
<keyword evidence="4" id="KW-0106">Calcium</keyword>
<evidence type="ECO:0000313" key="13">
    <source>
        <dbReference type="Proteomes" id="UP000626109"/>
    </source>
</evidence>
<dbReference type="GO" id="GO:0030322">
    <property type="term" value="P:stabilization of membrane potential"/>
    <property type="evidence" value="ECO:0007669"/>
    <property type="project" value="TreeGrafter"/>
</dbReference>
<evidence type="ECO:0000256" key="1">
    <source>
        <dbReference type="ARBA" id="ARBA00004141"/>
    </source>
</evidence>
<dbReference type="InterPro" id="IPR002048">
    <property type="entry name" value="EF_hand_dom"/>
</dbReference>
<keyword evidence="3 10" id="KW-0812">Transmembrane</keyword>
<dbReference type="AlphaFoldDB" id="A0A813L575"/>
<comment type="caution">
    <text evidence="12">The sequence shown here is derived from an EMBL/GenBank/DDBJ whole genome shotgun (WGS) entry which is preliminary data.</text>
</comment>
<evidence type="ECO:0000313" key="12">
    <source>
        <dbReference type="EMBL" id="CAE8721713.1"/>
    </source>
</evidence>
<organism evidence="12 13">
    <name type="scientific">Polarella glacialis</name>
    <name type="common">Dinoflagellate</name>
    <dbReference type="NCBI Taxonomy" id="89957"/>
    <lineage>
        <taxon>Eukaryota</taxon>
        <taxon>Sar</taxon>
        <taxon>Alveolata</taxon>
        <taxon>Dinophyceae</taxon>
        <taxon>Suessiales</taxon>
        <taxon>Suessiaceae</taxon>
        <taxon>Polarella</taxon>
    </lineage>
</organism>
<keyword evidence="7 10" id="KW-0472">Membrane</keyword>
<proteinExistence type="predicted"/>